<reference evidence="5" key="2">
    <citation type="submission" date="2015-01" db="EMBL/GenBank/DDBJ databases">
        <title>Evolutionary Origins and Diversification of the Mycorrhizal Mutualists.</title>
        <authorList>
            <consortium name="DOE Joint Genome Institute"/>
            <consortium name="Mycorrhizal Genomics Consortium"/>
            <person name="Kohler A."/>
            <person name="Kuo A."/>
            <person name="Nagy L.G."/>
            <person name="Floudas D."/>
            <person name="Copeland A."/>
            <person name="Barry K.W."/>
            <person name="Cichocki N."/>
            <person name="Veneault-Fourrey C."/>
            <person name="LaButti K."/>
            <person name="Lindquist E.A."/>
            <person name="Lipzen A."/>
            <person name="Lundell T."/>
            <person name="Morin E."/>
            <person name="Murat C."/>
            <person name="Riley R."/>
            <person name="Ohm R."/>
            <person name="Sun H."/>
            <person name="Tunlid A."/>
            <person name="Henrissat B."/>
            <person name="Grigoriev I.V."/>
            <person name="Hibbett D.S."/>
            <person name="Martin F."/>
        </authorList>
    </citation>
    <scope>NUCLEOTIDE SEQUENCE [LARGE SCALE GENOMIC DNA]</scope>
    <source>
        <strain evidence="5">Foug A</strain>
    </source>
</reference>
<dbReference type="Proteomes" id="UP000053989">
    <property type="component" value="Unassembled WGS sequence"/>
</dbReference>
<dbReference type="HOGENOM" id="CLU_090389_1_1_1"/>
<dbReference type="EMBL" id="KN822005">
    <property type="protein sequence ID" value="KIM70261.1"/>
    <property type="molecule type" value="Genomic_DNA"/>
</dbReference>
<evidence type="ECO:0000256" key="2">
    <source>
        <dbReference type="SAM" id="MobiDB-lite"/>
    </source>
</evidence>
<dbReference type="Gene3D" id="3.40.30.10">
    <property type="entry name" value="Glutaredoxin"/>
    <property type="match status" value="1"/>
</dbReference>
<dbReference type="Pfam" id="PF00085">
    <property type="entry name" value="Thioredoxin"/>
    <property type="match status" value="1"/>
</dbReference>
<evidence type="ECO:0000259" key="3">
    <source>
        <dbReference type="PROSITE" id="PS51352"/>
    </source>
</evidence>
<evidence type="ECO:0000313" key="5">
    <source>
        <dbReference type="Proteomes" id="UP000053989"/>
    </source>
</evidence>
<feature type="region of interest" description="Disordered" evidence="2">
    <location>
        <begin position="108"/>
        <end position="137"/>
    </location>
</feature>
<dbReference type="OrthoDB" id="10263751at2759"/>
<evidence type="ECO:0000256" key="1">
    <source>
        <dbReference type="ARBA" id="ARBA00023157"/>
    </source>
</evidence>
<dbReference type="STRING" id="1036808.A0A0C3ER16"/>
<protein>
    <recommendedName>
        <fullName evidence="3">Thioredoxin domain-containing protein</fullName>
    </recommendedName>
</protein>
<dbReference type="InParanoid" id="A0A0C3ER16"/>
<evidence type="ECO:0000313" key="4">
    <source>
        <dbReference type="EMBL" id="KIM70261.1"/>
    </source>
</evidence>
<accession>A0A0C3ER16</accession>
<gene>
    <name evidence="4" type="ORF">SCLCIDRAFT_102116</name>
</gene>
<reference evidence="4 5" key="1">
    <citation type="submission" date="2014-04" db="EMBL/GenBank/DDBJ databases">
        <authorList>
            <consortium name="DOE Joint Genome Institute"/>
            <person name="Kuo A."/>
            <person name="Kohler A."/>
            <person name="Nagy L.G."/>
            <person name="Floudas D."/>
            <person name="Copeland A."/>
            <person name="Barry K.W."/>
            <person name="Cichocki N."/>
            <person name="Veneault-Fourrey C."/>
            <person name="LaButti K."/>
            <person name="Lindquist E.A."/>
            <person name="Lipzen A."/>
            <person name="Lundell T."/>
            <person name="Morin E."/>
            <person name="Murat C."/>
            <person name="Sun H."/>
            <person name="Tunlid A."/>
            <person name="Henrissat B."/>
            <person name="Grigoriev I.V."/>
            <person name="Hibbett D.S."/>
            <person name="Martin F."/>
            <person name="Nordberg H.P."/>
            <person name="Cantor M.N."/>
            <person name="Hua S.X."/>
        </authorList>
    </citation>
    <scope>NUCLEOTIDE SEQUENCE [LARGE SCALE GENOMIC DNA]</scope>
    <source>
        <strain evidence="4 5">Foug A</strain>
    </source>
</reference>
<name>A0A0C3ER16_9AGAM</name>
<sequence length="163" mass="17525">MAITHITSISHLNGILSKDGDKLTVIDFHAKWCGPCHMIAPTFEALAKQFPDVNFLKCDVDTAKDVAAAYRVAAMPTFIFLKGNKQVRTIKGADKLGLQNAVKQLATSSGTFPGQGQSLGGSTSPTPDSSDGANNPRAMWTNLDPQLKILLALGAAYIFFWLM</sequence>
<dbReference type="CDD" id="cd02947">
    <property type="entry name" value="TRX_family"/>
    <property type="match status" value="1"/>
</dbReference>
<dbReference type="PANTHER" id="PTHR46115">
    <property type="entry name" value="THIOREDOXIN-LIKE PROTEIN 1"/>
    <property type="match status" value="1"/>
</dbReference>
<dbReference type="InterPro" id="IPR013766">
    <property type="entry name" value="Thioredoxin_domain"/>
</dbReference>
<dbReference type="PRINTS" id="PR00421">
    <property type="entry name" value="THIOREDOXIN"/>
</dbReference>
<dbReference type="PROSITE" id="PS00194">
    <property type="entry name" value="THIOREDOXIN_1"/>
    <property type="match status" value="1"/>
</dbReference>
<keyword evidence="1" id="KW-1015">Disulfide bond</keyword>
<dbReference type="InterPro" id="IPR017937">
    <property type="entry name" value="Thioredoxin_CS"/>
</dbReference>
<feature type="compositionally biased region" description="Polar residues" evidence="2">
    <location>
        <begin position="108"/>
        <end position="133"/>
    </location>
</feature>
<feature type="domain" description="Thioredoxin" evidence="3">
    <location>
        <begin position="1"/>
        <end position="107"/>
    </location>
</feature>
<dbReference type="PROSITE" id="PS51352">
    <property type="entry name" value="THIOREDOXIN_2"/>
    <property type="match status" value="1"/>
</dbReference>
<dbReference type="AlphaFoldDB" id="A0A0C3ER16"/>
<organism evidence="4 5">
    <name type="scientific">Scleroderma citrinum Foug A</name>
    <dbReference type="NCBI Taxonomy" id="1036808"/>
    <lineage>
        <taxon>Eukaryota</taxon>
        <taxon>Fungi</taxon>
        <taxon>Dikarya</taxon>
        <taxon>Basidiomycota</taxon>
        <taxon>Agaricomycotina</taxon>
        <taxon>Agaricomycetes</taxon>
        <taxon>Agaricomycetidae</taxon>
        <taxon>Boletales</taxon>
        <taxon>Sclerodermatineae</taxon>
        <taxon>Sclerodermataceae</taxon>
        <taxon>Scleroderma</taxon>
    </lineage>
</organism>
<dbReference type="SUPFAM" id="SSF52833">
    <property type="entry name" value="Thioredoxin-like"/>
    <property type="match status" value="1"/>
</dbReference>
<dbReference type="InterPro" id="IPR036249">
    <property type="entry name" value="Thioredoxin-like_sf"/>
</dbReference>
<keyword evidence="5" id="KW-1185">Reference proteome</keyword>
<proteinExistence type="predicted"/>